<gene>
    <name evidence="1" type="ORF">ENKNEFLB_02283</name>
</gene>
<dbReference type="EMBL" id="CP075371">
    <property type="protein sequence ID" value="QVT79893.1"/>
    <property type="molecule type" value="Genomic_DNA"/>
</dbReference>
<name>A0ABX8EMR7_9ACTN</name>
<evidence type="ECO:0000313" key="1">
    <source>
        <dbReference type="EMBL" id="QVT79893.1"/>
    </source>
</evidence>
<dbReference type="Proteomes" id="UP000679307">
    <property type="component" value="Chromosome"/>
</dbReference>
<keyword evidence="2" id="KW-1185">Reference proteome</keyword>
<dbReference type="RefSeq" id="WP_214055535.1">
    <property type="nucleotide sequence ID" value="NZ_BAAAHS010000044.1"/>
</dbReference>
<evidence type="ECO:0000313" key="2">
    <source>
        <dbReference type="Proteomes" id="UP000679307"/>
    </source>
</evidence>
<protein>
    <recommendedName>
        <fullName evidence="3">DUF317 domain-containing protein</fullName>
    </recommendedName>
</protein>
<accession>A0ABX8EMR7</accession>
<evidence type="ECO:0008006" key="3">
    <source>
        <dbReference type="Google" id="ProtNLM"/>
    </source>
</evidence>
<sequence length="227" mass="24925">MGLGWPALTFTPYGLAGGWDAPRWLASVEGPLGHPAVGIRLKHGWTQERDPERPWLEITTLRKDRYADFKPEPVADPGDAAFTATFGLVERTMPAPLERPDEYRERIVGFAERRAKDHHEWPTATWSIDGRGAVASIFRWAGAWAGFTSAAPECDVVVMGFGIEPGGLALTALHDTSPYHFHATQPLSLPETLPRSQEAALAHLGGDGGLDVDRPWPAHPDHDSVLW</sequence>
<reference evidence="1 2" key="1">
    <citation type="submission" date="2021-05" db="EMBL/GenBank/DDBJ databases">
        <title>Complete genome of Nocardioides aquaticus KCTC 9944T isolated from meromictic and hypersaline Ekho Lake, Antarctica.</title>
        <authorList>
            <person name="Hwang K."/>
            <person name="Kim K.M."/>
            <person name="Choe H."/>
        </authorList>
    </citation>
    <scope>NUCLEOTIDE SEQUENCE [LARGE SCALE GENOMIC DNA]</scope>
    <source>
        <strain evidence="1 2">KCTC 9944</strain>
    </source>
</reference>
<organism evidence="1 2">
    <name type="scientific">Nocardioides aquaticus</name>
    <dbReference type="NCBI Taxonomy" id="160826"/>
    <lineage>
        <taxon>Bacteria</taxon>
        <taxon>Bacillati</taxon>
        <taxon>Actinomycetota</taxon>
        <taxon>Actinomycetes</taxon>
        <taxon>Propionibacteriales</taxon>
        <taxon>Nocardioidaceae</taxon>
        <taxon>Nocardioides</taxon>
    </lineage>
</organism>
<proteinExistence type="predicted"/>